<dbReference type="PIRSF" id="PIRSF016838">
    <property type="entry name" value="PafC"/>
    <property type="match status" value="1"/>
</dbReference>
<dbReference type="Pfam" id="PF13280">
    <property type="entry name" value="WYL"/>
    <property type="match status" value="1"/>
</dbReference>
<dbReference type="InterPro" id="IPR051534">
    <property type="entry name" value="CBASS_pafABC_assoc_protein"/>
</dbReference>
<dbReference type="InterPro" id="IPR036390">
    <property type="entry name" value="WH_DNA-bd_sf"/>
</dbReference>
<proteinExistence type="predicted"/>
<dbReference type="InterPro" id="IPR013196">
    <property type="entry name" value="HTH_11"/>
</dbReference>
<dbReference type="SUPFAM" id="SSF46785">
    <property type="entry name" value="Winged helix' DNA-binding domain"/>
    <property type="match status" value="1"/>
</dbReference>
<dbReference type="SMART" id="SM00420">
    <property type="entry name" value="HTH_DEOR"/>
    <property type="match status" value="1"/>
</dbReference>
<accession>A0ABW3RPW7</accession>
<dbReference type="PROSITE" id="PS51000">
    <property type="entry name" value="HTH_DEOR_2"/>
    <property type="match status" value="1"/>
</dbReference>
<dbReference type="Gene3D" id="1.10.10.10">
    <property type="entry name" value="Winged helix-like DNA-binding domain superfamily/Winged helix DNA-binding domain"/>
    <property type="match status" value="1"/>
</dbReference>
<feature type="domain" description="HTH deoR-type" evidence="3">
    <location>
        <begin position="8"/>
        <end position="63"/>
    </location>
</feature>
<name>A0ABW3RPW7_9SPHI</name>
<evidence type="ECO:0000256" key="2">
    <source>
        <dbReference type="ARBA" id="ARBA00023163"/>
    </source>
</evidence>
<dbReference type="InterPro" id="IPR036388">
    <property type="entry name" value="WH-like_DNA-bd_sf"/>
</dbReference>
<keyword evidence="5" id="KW-1185">Reference proteome</keyword>
<reference evidence="5" key="1">
    <citation type="journal article" date="2019" name="Int. J. Syst. Evol. Microbiol.">
        <title>The Global Catalogue of Microorganisms (GCM) 10K type strain sequencing project: providing services to taxonomists for standard genome sequencing and annotation.</title>
        <authorList>
            <consortium name="The Broad Institute Genomics Platform"/>
            <consortium name="The Broad Institute Genome Sequencing Center for Infectious Disease"/>
            <person name="Wu L."/>
            <person name="Ma J."/>
        </authorList>
    </citation>
    <scope>NUCLEOTIDE SEQUENCE [LARGE SCALE GENOMIC DNA]</scope>
    <source>
        <strain evidence="5">CCUG 52468</strain>
    </source>
</reference>
<dbReference type="InterPro" id="IPR001034">
    <property type="entry name" value="DeoR_HTH"/>
</dbReference>
<protein>
    <submittedName>
        <fullName evidence="4">Helix-turn-helix transcriptional regulator</fullName>
    </submittedName>
</protein>
<organism evidence="4 5">
    <name type="scientific">Sphingobacterium daejeonense</name>
    <dbReference type="NCBI Taxonomy" id="371142"/>
    <lineage>
        <taxon>Bacteria</taxon>
        <taxon>Pseudomonadati</taxon>
        <taxon>Bacteroidota</taxon>
        <taxon>Sphingobacteriia</taxon>
        <taxon>Sphingobacteriales</taxon>
        <taxon>Sphingobacteriaceae</taxon>
        <taxon>Sphingobacterium</taxon>
    </lineage>
</organism>
<evidence type="ECO:0000313" key="4">
    <source>
        <dbReference type="EMBL" id="MFD1167125.1"/>
    </source>
</evidence>
<sequence>MSIDIKKRFDRIVEILIQLQSKRVVKAQELADRFDVSLRTIYRDIKSLEQAGVPLIGEAGMGYSIMDGYRLPPVTFSKEEALCFVATEKLAEKYLDQTSAAQYASALMKIKAILKSHDQDLVTNMQDQIIMRKQHVPIFPEKVPHVLSTAIEAIANKKQITILYQGIKDDTAQHRVIEPIGIVHEIGYWYIVAYCLQRHDFRQFRSDRIDDITSSEIPFSKIHIPMDEYLSSQKHPELPKITSRITVTREFAPYIRWQRNNYGYKSERKSGDKIEMTFECRDIEEEFPRWLMMFGDNIKIEEPEELKHSFKKLFQAIQNNINSIV</sequence>
<dbReference type="Proteomes" id="UP001597205">
    <property type="component" value="Unassembled WGS sequence"/>
</dbReference>
<keyword evidence="1" id="KW-0805">Transcription regulation</keyword>
<dbReference type="EMBL" id="JBHTKY010000030">
    <property type="protein sequence ID" value="MFD1167125.1"/>
    <property type="molecule type" value="Genomic_DNA"/>
</dbReference>
<dbReference type="InterPro" id="IPR028349">
    <property type="entry name" value="PafC-like"/>
</dbReference>
<dbReference type="InterPro" id="IPR026881">
    <property type="entry name" value="WYL_dom"/>
</dbReference>
<dbReference type="PROSITE" id="PS52050">
    <property type="entry name" value="WYL"/>
    <property type="match status" value="1"/>
</dbReference>
<evidence type="ECO:0000313" key="5">
    <source>
        <dbReference type="Proteomes" id="UP001597205"/>
    </source>
</evidence>
<dbReference type="Pfam" id="PF08279">
    <property type="entry name" value="HTH_11"/>
    <property type="match status" value="1"/>
</dbReference>
<keyword evidence="2" id="KW-0804">Transcription</keyword>
<gene>
    <name evidence="4" type="ORF">ACFQ2C_16095</name>
</gene>
<comment type="caution">
    <text evidence="4">The sequence shown here is derived from an EMBL/GenBank/DDBJ whole genome shotgun (WGS) entry which is preliminary data.</text>
</comment>
<dbReference type="PANTHER" id="PTHR34580:SF1">
    <property type="entry name" value="PROTEIN PAFC"/>
    <property type="match status" value="1"/>
</dbReference>
<dbReference type="RefSeq" id="WP_380898249.1">
    <property type="nucleotide sequence ID" value="NZ_JBHTKY010000030.1"/>
</dbReference>
<evidence type="ECO:0000259" key="3">
    <source>
        <dbReference type="PROSITE" id="PS51000"/>
    </source>
</evidence>
<dbReference type="PANTHER" id="PTHR34580">
    <property type="match status" value="1"/>
</dbReference>
<evidence type="ECO:0000256" key="1">
    <source>
        <dbReference type="ARBA" id="ARBA00023015"/>
    </source>
</evidence>